<dbReference type="Proteomes" id="UP000199639">
    <property type="component" value="Unassembled WGS sequence"/>
</dbReference>
<evidence type="ECO:0000313" key="2">
    <source>
        <dbReference type="EMBL" id="TFB81432.1"/>
    </source>
</evidence>
<sequence length="137" mass="14509">MHNLADELRRAADRVASLGDCSAAFDALPEVEVLAGQHSLAEARHLLDVFAVWMAGTVARRSRPELGRAGLAARQGFATPEAMIQHVNGSSRGEAVKLVTSGILIGETDAAEKLAADQAEKRAAELLLNPPNNFDLA</sequence>
<dbReference type="RefSeq" id="WP_092342021.1">
    <property type="nucleotide sequence ID" value="NZ_FNIB01000017.1"/>
</dbReference>
<evidence type="ECO:0008006" key="5">
    <source>
        <dbReference type="Google" id="ProtNLM"/>
    </source>
</evidence>
<evidence type="ECO:0000313" key="4">
    <source>
        <dbReference type="Proteomes" id="UP000298252"/>
    </source>
</evidence>
<proteinExistence type="predicted"/>
<dbReference type="EMBL" id="FNIB01000017">
    <property type="protein sequence ID" value="SDO40275.1"/>
    <property type="molecule type" value="Genomic_DNA"/>
</dbReference>
<reference evidence="2 4" key="2">
    <citation type="submission" date="2019-03" db="EMBL/GenBank/DDBJ databases">
        <title>Genomics of glacier-inhabiting Cryobacterium strains.</title>
        <authorList>
            <person name="Liu Q."/>
            <person name="Xin Y.-H."/>
        </authorList>
    </citation>
    <scope>NUCLEOTIDE SEQUENCE [LARGE SCALE GENOMIC DNA]</scope>
    <source>
        <strain evidence="2 4">Hh8</strain>
    </source>
</reference>
<accession>A0A4R8VGN0</accession>
<evidence type="ECO:0000313" key="3">
    <source>
        <dbReference type="Proteomes" id="UP000199639"/>
    </source>
</evidence>
<reference evidence="1 3" key="1">
    <citation type="submission" date="2016-10" db="EMBL/GenBank/DDBJ databases">
        <authorList>
            <person name="Varghese N."/>
            <person name="Submissions S."/>
        </authorList>
    </citation>
    <scope>NUCLEOTIDE SEQUENCE [LARGE SCALE GENOMIC DNA]</scope>
    <source>
        <strain evidence="1 3">CGMCC 1.11215</strain>
    </source>
</reference>
<keyword evidence="4" id="KW-1185">Reference proteome</keyword>
<dbReference type="AlphaFoldDB" id="A0A4R8VGN0"/>
<dbReference type="STRING" id="1424659.SAMN05216368_11737"/>
<name>A0A4R8VGN0_9MICO</name>
<gene>
    <name evidence="2" type="ORF">E3O21_03050</name>
    <name evidence="1" type="ORF">SAMN05216368_11737</name>
</gene>
<dbReference type="EMBL" id="SOFD01000007">
    <property type="protein sequence ID" value="TFB81432.1"/>
    <property type="molecule type" value="Genomic_DNA"/>
</dbReference>
<evidence type="ECO:0000313" key="1">
    <source>
        <dbReference type="EMBL" id="SDO40275.1"/>
    </source>
</evidence>
<dbReference type="Proteomes" id="UP000298252">
    <property type="component" value="Unassembled WGS sequence"/>
</dbReference>
<organism evidence="1 3">
    <name type="scientific">Cryobacterium flavum</name>
    <dbReference type="NCBI Taxonomy" id="1424659"/>
    <lineage>
        <taxon>Bacteria</taxon>
        <taxon>Bacillati</taxon>
        <taxon>Actinomycetota</taxon>
        <taxon>Actinomycetes</taxon>
        <taxon>Micrococcales</taxon>
        <taxon>Microbacteriaceae</taxon>
        <taxon>Cryobacterium</taxon>
    </lineage>
</organism>
<protein>
    <recommendedName>
        <fullName evidence="5">DUF222 domain-containing protein</fullName>
    </recommendedName>
</protein>